<feature type="compositionally biased region" description="Polar residues" evidence="5">
    <location>
        <begin position="243"/>
        <end position="255"/>
    </location>
</feature>
<evidence type="ECO:0000256" key="1">
    <source>
        <dbReference type="ARBA" id="ARBA00006638"/>
    </source>
</evidence>
<feature type="compositionally biased region" description="Low complexity" evidence="5">
    <location>
        <begin position="456"/>
        <end position="493"/>
    </location>
</feature>
<accession>A0AAD6UIB4</accession>
<feature type="compositionally biased region" description="Pro residues" evidence="5">
    <location>
        <begin position="263"/>
        <end position="275"/>
    </location>
</feature>
<keyword evidence="4" id="KW-0234">DNA repair</keyword>
<reference evidence="6" key="1">
    <citation type="submission" date="2023-03" db="EMBL/GenBank/DDBJ databases">
        <title>Massive genome expansion in bonnet fungi (Mycena s.s.) driven by repeated elements and novel gene families across ecological guilds.</title>
        <authorList>
            <consortium name="Lawrence Berkeley National Laboratory"/>
            <person name="Harder C.B."/>
            <person name="Miyauchi S."/>
            <person name="Viragh M."/>
            <person name="Kuo A."/>
            <person name="Thoen E."/>
            <person name="Andreopoulos B."/>
            <person name="Lu D."/>
            <person name="Skrede I."/>
            <person name="Drula E."/>
            <person name="Henrissat B."/>
            <person name="Morin E."/>
            <person name="Kohler A."/>
            <person name="Barry K."/>
            <person name="LaButti K."/>
            <person name="Morin E."/>
            <person name="Salamov A."/>
            <person name="Lipzen A."/>
            <person name="Mereny Z."/>
            <person name="Hegedus B."/>
            <person name="Baldrian P."/>
            <person name="Stursova M."/>
            <person name="Weitz H."/>
            <person name="Taylor A."/>
            <person name="Grigoriev I.V."/>
            <person name="Nagy L.G."/>
            <person name="Martin F."/>
            <person name="Kauserud H."/>
        </authorList>
    </citation>
    <scope>NUCLEOTIDE SEQUENCE</scope>
    <source>
        <strain evidence="6">CBHHK173m</strain>
    </source>
</reference>
<dbReference type="FunFam" id="3.30.390.80:FF:000001">
    <property type="entry name" value="DNA repair protein RAD52 homolog"/>
    <property type="match status" value="1"/>
</dbReference>
<dbReference type="InterPro" id="IPR007232">
    <property type="entry name" value="Rad52_Rad59_Rad22"/>
</dbReference>
<feature type="compositionally biased region" description="Polar residues" evidence="5">
    <location>
        <begin position="545"/>
        <end position="554"/>
    </location>
</feature>
<dbReference type="GO" id="GO:0003697">
    <property type="term" value="F:single-stranded DNA binding"/>
    <property type="evidence" value="ECO:0007669"/>
    <property type="project" value="UniProtKB-ARBA"/>
</dbReference>
<evidence type="ECO:0000313" key="6">
    <source>
        <dbReference type="EMBL" id="KAJ7099961.1"/>
    </source>
</evidence>
<dbReference type="InterPro" id="IPR042525">
    <property type="entry name" value="Rad52_Rad59_Rad22_sf"/>
</dbReference>
<comment type="similarity">
    <text evidence="1">Belongs to the RAD52 family.</text>
</comment>
<gene>
    <name evidence="6" type="ORF">B0H15DRAFT_818164</name>
</gene>
<dbReference type="GO" id="GO:0045002">
    <property type="term" value="P:double-strand break repair via single-strand annealing"/>
    <property type="evidence" value="ECO:0007669"/>
    <property type="project" value="TreeGrafter"/>
</dbReference>
<dbReference type="GO" id="GO:0000724">
    <property type="term" value="P:double-strand break repair via homologous recombination"/>
    <property type="evidence" value="ECO:0007669"/>
    <property type="project" value="UniProtKB-ARBA"/>
</dbReference>
<dbReference type="SUPFAM" id="SSF54768">
    <property type="entry name" value="dsRNA-binding domain-like"/>
    <property type="match status" value="1"/>
</dbReference>
<comment type="caution">
    <text evidence="6">The sequence shown here is derived from an EMBL/GenBank/DDBJ whole genome shotgun (WGS) entry which is preliminary data.</text>
</comment>
<dbReference type="Proteomes" id="UP001222325">
    <property type="component" value="Unassembled WGS sequence"/>
</dbReference>
<feature type="compositionally biased region" description="Polar residues" evidence="5">
    <location>
        <begin position="494"/>
        <end position="504"/>
    </location>
</feature>
<keyword evidence="7" id="KW-1185">Reference proteome</keyword>
<evidence type="ECO:0000256" key="4">
    <source>
        <dbReference type="ARBA" id="ARBA00023204"/>
    </source>
</evidence>
<feature type="region of interest" description="Disordered" evidence="5">
    <location>
        <begin position="401"/>
        <end position="618"/>
    </location>
</feature>
<dbReference type="EMBL" id="JARJCN010000006">
    <property type="protein sequence ID" value="KAJ7099961.1"/>
    <property type="molecule type" value="Genomic_DNA"/>
</dbReference>
<feature type="compositionally biased region" description="Gly residues" evidence="5">
    <location>
        <begin position="577"/>
        <end position="592"/>
    </location>
</feature>
<dbReference type="GO" id="GO:0006312">
    <property type="term" value="P:mitotic recombination"/>
    <property type="evidence" value="ECO:0007669"/>
    <property type="project" value="TreeGrafter"/>
</dbReference>
<dbReference type="AlphaFoldDB" id="A0AAD6UIB4"/>
<dbReference type="PANTHER" id="PTHR12132:SF1">
    <property type="entry name" value="DNA REPAIR PROTEIN RAD52 HOMOLOG"/>
    <property type="match status" value="1"/>
</dbReference>
<keyword evidence="2" id="KW-0227">DNA damage</keyword>
<feature type="region of interest" description="Disordered" evidence="5">
    <location>
        <begin position="230"/>
        <end position="387"/>
    </location>
</feature>
<name>A0AAD6UIB4_9AGAR</name>
<dbReference type="GO" id="GO:0005634">
    <property type="term" value="C:nucleus"/>
    <property type="evidence" value="ECO:0007669"/>
    <property type="project" value="TreeGrafter"/>
</dbReference>
<feature type="compositionally biased region" description="Low complexity" evidence="5">
    <location>
        <begin position="401"/>
        <end position="420"/>
    </location>
</feature>
<dbReference type="Pfam" id="PF04098">
    <property type="entry name" value="Rad52_Rad22"/>
    <property type="match status" value="1"/>
</dbReference>
<dbReference type="PANTHER" id="PTHR12132">
    <property type="entry name" value="DNA REPAIR AND RECOMBINATION PROTEIN RAD52, RAD59"/>
    <property type="match status" value="1"/>
</dbReference>
<dbReference type="Gene3D" id="3.30.390.80">
    <property type="entry name" value="DNA repair protein Rad52/59/22"/>
    <property type="match status" value="1"/>
</dbReference>
<organism evidence="6 7">
    <name type="scientific">Mycena belliarum</name>
    <dbReference type="NCBI Taxonomy" id="1033014"/>
    <lineage>
        <taxon>Eukaryota</taxon>
        <taxon>Fungi</taxon>
        <taxon>Dikarya</taxon>
        <taxon>Basidiomycota</taxon>
        <taxon>Agaricomycotina</taxon>
        <taxon>Agaricomycetes</taxon>
        <taxon>Agaricomycetidae</taxon>
        <taxon>Agaricales</taxon>
        <taxon>Marasmiineae</taxon>
        <taxon>Mycenaceae</taxon>
        <taxon>Mycena</taxon>
    </lineage>
</organism>
<dbReference type="InterPro" id="IPR041247">
    <property type="entry name" value="Rad52_fam"/>
</dbReference>
<keyword evidence="3" id="KW-0233">DNA recombination</keyword>
<evidence type="ECO:0000256" key="2">
    <source>
        <dbReference type="ARBA" id="ARBA00022763"/>
    </source>
</evidence>
<evidence type="ECO:0000313" key="7">
    <source>
        <dbReference type="Proteomes" id="UP001222325"/>
    </source>
</evidence>
<evidence type="ECO:0000256" key="5">
    <source>
        <dbReference type="SAM" id="MobiDB-lite"/>
    </source>
</evidence>
<sequence>MAGPLSGHLLNSYEASGSNQSICTDGLISFNPTMHGSFSPNMHSTQQQQQSFSFSNPSMASTSMSESTYDRVNRLQAKLNQKLGPEFISQRPGPGGGPKLTYAEGWKVINVANEVFGFHGWSSNIVSLTTDYMDYNEETRRYNVGVSAVMRVTLREGVFHEDVGYGMIENAKAKGTALDKCKKEAITDGLKRTLRTFGNVMGNCLYDKQYTAEIVKIKVQPTKLDKGELYRAPEFSEKPPAAASTSGPRPINATSTPVRAPTTPAPVHAPAPAPQQPRWQAQPQQPPARPISSVPRHLQPSGLQTPITTPAHAPERRVAFAPQVKAEPTPLPAPKIPPTALEDDTDAGDDSFAGLSDDDAFLASVDMGEGDLGQPIDFEEGAGSSTISSAIEAKAPVVAPPALQQQALSGAGQGARQQGPMNPPPNPPLQQKAYVGTTSTMARGGPAALPRLADASSSTSSSSRPPIVAAGARSAQGGPSASGSGSSTRSGPSNGAQYQNQNVKPQASALVSSASPSAAPPQPAKRPSTPSVGGFHFPPGMQNPLLPQNASTSRPPAPHGVKRGADAMMGSSVRSGAGLGLSNIGGGPGGGARQPLGTLAVDGQPYQQGVPDAKRIRR</sequence>
<evidence type="ECO:0000256" key="3">
    <source>
        <dbReference type="ARBA" id="ARBA00023172"/>
    </source>
</evidence>
<proteinExistence type="inferred from homology"/>
<feature type="compositionally biased region" description="Low complexity" evidence="5">
    <location>
        <begin position="505"/>
        <end position="517"/>
    </location>
</feature>
<protein>
    <submittedName>
        <fullName evidence="6">RAD52 DNA repair protein</fullName>
    </submittedName>
</protein>